<dbReference type="Pfam" id="PF00078">
    <property type="entry name" value="RVT_1"/>
    <property type="match status" value="1"/>
</dbReference>
<name>A0A1I7VXM0_LOALO</name>
<dbReference type="Gene3D" id="3.10.10.10">
    <property type="entry name" value="HIV Type 1 Reverse Transcriptase, subunit A, domain 1"/>
    <property type="match status" value="1"/>
</dbReference>
<dbReference type="Pfam" id="PF05380">
    <property type="entry name" value="Peptidase_A17"/>
    <property type="match status" value="1"/>
</dbReference>
<organism evidence="2 3">
    <name type="scientific">Loa loa</name>
    <name type="common">Eye worm</name>
    <name type="synonym">Filaria loa</name>
    <dbReference type="NCBI Taxonomy" id="7209"/>
    <lineage>
        <taxon>Eukaryota</taxon>
        <taxon>Metazoa</taxon>
        <taxon>Ecdysozoa</taxon>
        <taxon>Nematoda</taxon>
        <taxon>Chromadorea</taxon>
        <taxon>Rhabditida</taxon>
        <taxon>Spirurina</taxon>
        <taxon>Spiruromorpha</taxon>
        <taxon>Filarioidea</taxon>
        <taxon>Onchocercidae</taxon>
        <taxon>Loa</taxon>
    </lineage>
</organism>
<dbReference type="InterPro" id="IPR043502">
    <property type="entry name" value="DNA/RNA_pol_sf"/>
</dbReference>
<dbReference type="InterPro" id="IPR000477">
    <property type="entry name" value="RT_dom"/>
</dbReference>
<proteinExistence type="predicted"/>
<dbReference type="InterPro" id="IPR008042">
    <property type="entry name" value="Retrotrans_Pao"/>
</dbReference>
<reference evidence="2" key="1">
    <citation type="submission" date="2012-04" db="EMBL/GenBank/DDBJ databases">
        <title>The Genome Sequence of Loa loa.</title>
        <authorList>
            <consortium name="The Broad Institute Genome Sequencing Platform"/>
            <consortium name="Broad Institute Genome Sequencing Center for Infectious Disease"/>
            <person name="Nutman T.B."/>
            <person name="Fink D.L."/>
            <person name="Russ C."/>
            <person name="Young S."/>
            <person name="Zeng Q."/>
            <person name="Gargeya S."/>
            <person name="Alvarado L."/>
            <person name="Berlin A."/>
            <person name="Chapman S.B."/>
            <person name="Chen Z."/>
            <person name="Freedman E."/>
            <person name="Gellesch M."/>
            <person name="Goldberg J."/>
            <person name="Griggs A."/>
            <person name="Gujja S."/>
            <person name="Heilman E.R."/>
            <person name="Heiman D."/>
            <person name="Howarth C."/>
            <person name="Mehta T."/>
            <person name="Neiman D."/>
            <person name="Pearson M."/>
            <person name="Roberts A."/>
            <person name="Saif S."/>
            <person name="Shea T."/>
            <person name="Shenoy N."/>
            <person name="Sisk P."/>
            <person name="Stolte C."/>
            <person name="Sykes S."/>
            <person name="White J."/>
            <person name="Yandava C."/>
            <person name="Haas B."/>
            <person name="Henn M.R."/>
            <person name="Nusbaum C."/>
            <person name="Birren B."/>
        </authorList>
    </citation>
    <scope>NUCLEOTIDE SEQUENCE [LARGE SCALE GENOMIC DNA]</scope>
</reference>
<dbReference type="STRING" id="7209.A0A1I7VXM0"/>
<sequence>MENVIIADVEKAFLQLELHQSDRNCTRFLWINDIELAVTEENLKCYRFRRVPFGVVSSSFLLTATLNHHLETIGSQTALEIRRNLYVDNIILSANGTREAINKYHEVKDIFKKAAINIHEFLSNDQNFNKTIPGQDRIEGGAIKILGITWINDKDTIRVTLKPWIEHELTKRSVLHFVASQYDPLGFLLPAMIQLKQFLKTYGKIIILGIKSSMKMIKKHADLLQRNGPQTLS</sequence>
<dbReference type="SUPFAM" id="SSF56672">
    <property type="entry name" value="DNA/RNA polymerases"/>
    <property type="match status" value="1"/>
</dbReference>
<dbReference type="PANTHER" id="PTHR47331">
    <property type="entry name" value="PHD-TYPE DOMAIN-CONTAINING PROTEIN"/>
    <property type="match status" value="1"/>
</dbReference>
<dbReference type="Gene3D" id="3.30.70.270">
    <property type="match status" value="1"/>
</dbReference>
<feature type="domain" description="Reverse transcriptase" evidence="1">
    <location>
        <begin position="4"/>
        <end position="119"/>
    </location>
</feature>
<accession>A0A1I7VXM0</accession>
<protein>
    <submittedName>
        <fullName evidence="3">Reverse transcriptase domain-containing protein</fullName>
    </submittedName>
</protein>
<dbReference type="WBParaSite" id="EN70_7340">
    <property type="protein sequence ID" value="EN70_7340"/>
    <property type="gene ID" value="EN70_7340"/>
</dbReference>
<reference evidence="3" key="2">
    <citation type="submission" date="2016-11" db="UniProtKB">
        <authorList>
            <consortium name="WormBaseParasite"/>
        </authorList>
    </citation>
    <scope>IDENTIFICATION</scope>
</reference>
<evidence type="ECO:0000259" key="1">
    <source>
        <dbReference type="Pfam" id="PF00078"/>
    </source>
</evidence>
<dbReference type="InterPro" id="IPR043128">
    <property type="entry name" value="Rev_trsase/Diguanyl_cyclase"/>
</dbReference>
<evidence type="ECO:0000313" key="3">
    <source>
        <dbReference type="WBParaSite" id="EN70_7340"/>
    </source>
</evidence>
<dbReference type="Proteomes" id="UP000095285">
    <property type="component" value="Unassembled WGS sequence"/>
</dbReference>
<evidence type="ECO:0000313" key="2">
    <source>
        <dbReference type="Proteomes" id="UP000095285"/>
    </source>
</evidence>
<keyword evidence="2" id="KW-1185">Reference proteome</keyword>
<dbReference type="AlphaFoldDB" id="A0A1I7VXM0"/>